<name>A0A934VBD5_9BACT</name>
<gene>
    <name evidence="1" type="ORF">JIN84_06750</name>
</gene>
<proteinExistence type="predicted"/>
<organism evidence="1 2">
    <name type="scientific">Luteolibacter yonseiensis</name>
    <dbReference type="NCBI Taxonomy" id="1144680"/>
    <lineage>
        <taxon>Bacteria</taxon>
        <taxon>Pseudomonadati</taxon>
        <taxon>Verrucomicrobiota</taxon>
        <taxon>Verrucomicrobiia</taxon>
        <taxon>Verrucomicrobiales</taxon>
        <taxon>Verrucomicrobiaceae</taxon>
        <taxon>Luteolibacter</taxon>
    </lineage>
</organism>
<evidence type="ECO:0000313" key="1">
    <source>
        <dbReference type="EMBL" id="MBK1815304.1"/>
    </source>
</evidence>
<evidence type="ECO:0000313" key="2">
    <source>
        <dbReference type="Proteomes" id="UP000600139"/>
    </source>
</evidence>
<accession>A0A934VBD5</accession>
<dbReference type="RefSeq" id="WP_200350270.1">
    <property type="nucleotide sequence ID" value="NZ_BAABHZ010000012.1"/>
</dbReference>
<dbReference type="PANTHER" id="PTHR31362">
    <property type="entry name" value="GLYCOSYLTRANSFERASE STELLO1-RELATED"/>
    <property type="match status" value="1"/>
</dbReference>
<keyword evidence="2" id="KW-1185">Reference proteome</keyword>
<sequence length="346" mass="39270">MNPKTALVVTSISAPNPVLRSLAAGAISHGWDFIVAGDTKSPPGFVLTGCHYLTVEHQQAGIHELGRLCPTRSYARKNIAYLEAIARGAEVIVETDDDNFPRDSFWQPRNPIVACRPVNHDGWVNVYAYFSENFIYPRGLPLDRSRDTPPAPSGKQLMDCPLQQGLADDNPDVDAVYRMLFPLPFVFDKDVEPVALGEGAWCPFNSQNTTFFRKIFPLLYLPAHCSFRMTDIWRSFVAQRVLHHLGYPVMFHGSTVWQERNEHSLHRDFCDEVSGYVNNDEIRTALMDITFEEDADIHQLLVRCYACLIEKGWVGREEEALLDAWIRDLKSMEKHIPYQECRAGAA</sequence>
<dbReference type="Pfam" id="PF03385">
    <property type="entry name" value="STELLO"/>
    <property type="match status" value="1"/>
</dbReference>
<comment type="caution">
    <text evidence="1">The sequence shown here is derived from an EMBL/GenBank/DDBJ whole genome shotgun (WGS) entry which is preliminary data.</text>
</comment>
<dbReference type="InterPro" id="IPR005049">
    <property type="entry name" value="STL-like"/>
</dbReference>
<dbReference type="EMBL" id="JAENIK010000008">
    <property type="protein sequence ID" value="MBK1815304.1"/>
    <property type="molecule type" value="Genomic_DNA"/>
</dbReference>
<dbReference type="PANTHER" id="PTHR31362:SF0">
    <property type="entry name" value="EXOSTOSIN DOMAIN-CONTAINING PROTEIN-RELATED"/>
    <property type="match status" value="1"/>
</dbReference>
<dbReference type="Proteomes" id="UP000600139">
    <property type="component" value="Unassembled WGS sequence"/>
</dbReference>
<dbReference type="AlphaFoldDB" id="A0A934VBD5"/>
<reference evidence="1" key="1">
    <citation type="submission" date="2021-01" db="EMBL/GenBank/DDBJ databases">
        <title>Modified the classification status of verrucomicrobia.</title>
        <authorList>
            <person name="Feng X."/>
        </authorList>
    </citation>
    <scope>NUCLEOTIDE SEQUENCE</scope>
    <source>
        <strain evidence="1">JCM 18052</strain>
    </source>
</reference>
<protein>
    <submittedName>
        <fullName evidence="1">DUF288 domain-containing protein</fullName>
    </submittedName>
</protein>